<accession>A0A9J6P1A7</accession>
<sequence>MKTRLFIWTIVFFFVFLQRGNAMVDYNIQMRQIKSENTACDKHYTISKAENIKINDGSNVESKLFEKVNYDYNSDLEKRNKSTKSNFDENILRDLGEKTYTVETIVGNPITVTNGTLKVNNSTTLTNYIYSNKNLKFSNGYPLKKTIEVTNELATVSSSTNRLNPITVNLKDEFTLFLNGLKPNFDSNDTTVKYILNFYSDTQEISVRFNSGKIDLEYRANDISIKVLALAGLTWDAGDDINIVLTQNDKKLTLGACVNNDKNKIVTSNMISKPLQDDYTFIILDYKDKNVNLQGNSEYQSISIFNRYIKEIKPMLIEKDLVNYDIITRFDTNIEGTANEADWNEKICGEVSNILYEPDDRLRPYKIAVGGYNGAYNNNLIGKTSFAYSTDLKTWSYVPDSPVIDVYTEDGTLIKFRDKYFFYAETIPNRNIKLWVSDDFKKWNYIGKVASPDKDPYLVDLPSAKVSSGSPTAIVKDNKVYLFIEYGYTSNLNHSNKVLVSKDGINFRTLSTVPDILKMESVSTILPYPEWTINNFESICEKEGKYYAWVSITNKTVSPKIFSMYEMVSTDLINWEFTGANFKDNYDYISFGCLSDSYEVIANGKYTEGNYNKYEILVVKRYEELLPDELKVNNVNLLDKTFNISTANGEKNGQ</sequence>
<gene>
    <name evidence="1" type="ORF">KDK92_12350</name>
</gene>
<dbReference type="EMBL" id="JAGSOJ010000002">
    <property type="protein sequence ID" value="MCM1990514.1"/>
    <property type="molecule type" value="Genomic_DNA"/>
</dbReference>
<dbReference type="AlphaFoldDB" id="A0A9J6P1A7"/>
<keyword evidence="2" id="KW-1185">Reference proteome</keyword>
<reference evidence="1" key="1">
    <citation type="journal article" date="2021" name="mSystems">
        <title>Bacteria and Archaea Synergistically Convert Glycine Betaine to Biogenic Methane in the Formosa Cold Seep of the South China Sea.</title>
        <authorList>
            <person name="Li L."/>
            <person name="Zhang W."/>
            <person name="Zhang S."/>
            <person name="Song L."/>
            <person name="Sun Q."/>
            <person name="Zhang H."/>
            <person name="Xiang H."/>
            <person name="Dong X."/>
        </authorList>
    </citation>
    <scope>NUCLEOTIDE SEQUENCE</scope>
    <source>
        <strain evidence="1">ZWT</strain>
    </source>
</reference>
<dbReference type="Gene3D" id="2.115.10.20">
    <property type="entry name" value="Glycosyl hydrolase domain, family 43"/>
    <property type="match status" value="2"/>
</dbReference>
<reference evidence="1" key="2">
    <citation type="submission" date="2021-04" db="EMBL/GenBank/DDBJ databases">
        <authorList>
            <person name="Dong X."/>
        </authorList>
    </citation>
    <scope>NUCLEOTIDE SEQUENCE</scope>
    <source>
        <strain evidence="1">ZWT</strain>
    </source>
</reference>
<evidence type="ECO:0008006" key="3">
    <source>
        <dbReference type="Google" id="ProtNLM"/>
    </source>
</evidence>
<evidence type="ECO:0000313" key="2">
    <source>
        <dbReference type="Proteomes" id="UP001056429"/>
    </source>
</evidence>
<proteinExistence type="predicted"/>
<name>A0A9J6P1A7_9CLOT</name>
<dbReference type="InterPro" id="IPR023296">
    <property type="entry name" value="Glyco_hydro_beta-prop_sf"/>
</dbReference>
<dbReference type="SUPFAM" id="SSF75005">
    <property type="entry name" value="Arabinanase/levansucrase/invertase"/>
    <property type="match status" value="1"/>
</dbReference>
<dbReference type="Proteomes" id="UP001056429">
    <property type="component" value="Unassembled WGS sequence"/>
</dbReference>
<evidence type="ECO:0000313" key="1">
    <source>
        <dbReference type="EMBL" id="MCM1990514.1"/>
    </source>
</evidence>
<protein>
    <recommendedName>
        <fullName evidence="3">Glycosyl hydrolase family 32 N-terminal domain-containing protein</fullName>
    </recommendedName>
</protein>
<organism evidence="1 2">
    <name type="scientific">Oceanirhabdus seepicola</name>
    <dbReference type="NCBI Taxonomy" id="2828781"/>
    <lineage>
        <taxon>Bacteria</taxon>
        <taxon>Bacillati</taxon>
        <taxon>Bacillota</taxon>
        <taxon>Clostridia</taxon>
        <taxon>Eubacteriales</taxon>
        <taxon>Clostridiaceae</taxon>
        <taxon>Oceanirhabdus</taxon>
    </lineage>
</organism>
<comment type="caution">
    <text evidence="1">The sequence shown here is derived from an EMBL/GenBank/DDBJ whole genome shotgun (WGS) entry which is preliminary data.</text>
</comment>
<dbReference type="RefSeq" id="WP_250859546.1">
    <property type="nucleotide sequence ID" value="NZ_JAGSOJ010000002.1"/>
</dbReference>